<keyword evidence="2" id="KW-0677">Repeat</keyword>
<organism evidence="6 7">
    <name type="scientific">Galeopterus variegatus</name>
    <name type="common">Malayan flying lemur</name>
    <name type="synonym">Cynocephalus variegatus</name>
    <dbReference type="NCBI Taxonomy" id="482537"/>
    <lineage>
        <taxon>Eukaryota</taxon>
        <taxon>Metazoa</taxon>
        <taxon>Chordata</taxon>
        <taxon>Craniata</taxon>
        <taxon>Vertebrata</taxon>
        <taxon>Euteleostomi</taxon>
        <taxon>Mammalia</taxon>
        <taxon>Eutheria</taxon>
        <taxon>Euarchontoglires</taxon>
        <taxon>Dermoptera</taxon>
        <taxon>Cynocephalidae</taxon>
        <taxon>Galeopterus</taxon>
    </lineage>
</organism>
<keyword evidence="3 5" id="KW-0416">Keratin</keyword>
<evidence type="ECO:0000313" key="6">
    <source>
        <dbReference type="Proteomes" id="UP000694923"/>
    </source>
</evidence>
<comment type="similarity">
    <text evidence="4 5">Belongs to the PMG family.</text>
</comment>
<sequence>MFHSHCHSLKSFYDAPPLSAIIHDSNSINFEDGFCLPSSCHSRTWLLDNFQDICSETTSCQLTDCEQDLVTKDTCVQRTRLPKIVQTTYSNSRSCERTTCQSERSSAMLKHVSQPCQSGRSQQVGSLVRSHQPASYMAKCSPPKTPVSKSCQTLGCESSQCQSQSPEYNSCRLLVNVVPEPQLLESSSIYEPTCCVTGGLQLPSK</sequence>
<proteinExistence type="inferred from homology"/>
<dbReference type="PANTHER" id="PTHR23260">
    <property type="entry name" value="KERATIN ASSOCIATED PROTEIN 3-3-RELATED"/>
    <property type="match status" value="1"/>
</dbReference>
<protein>
    <recommendedName>
        <fullName evidence="5">Keratin-associated protein</fullName>
    </recommendedName>
</protein>
<evidence type="ECO:0000256" key="3">
    <source>
        <dbReference type="ARBA" id="ARBA00022744"/>
    </source>
</evidence>
<dbReference type="InterPro" id="IPR007951">
    <property type="entry name" value="KRTAP_PMG"/>
</dbReference>
<evidence type="ECO:0000256" key="5">
    <source>
        <dbReference type="RuleBase" id="RU369044"/>
    </source>
</evidence>
<reference evidence="7" key="1">
    <citation type="submission" date="2025-08" db="UniProtKB">
        <authorList>
            <consortium name="RefSeq"/>
        </authorList>
    </citation>
    <scope>IDENTIFICATION</scope>
</reference>
<dbReference type="PANTHER" id="PTHR23260:SF8">
    <property type="entry name" value="KERATIN-ASSOCIATED PROTEIN"/>
    <property type="match status" value="1"/>
</dbReference>
<evidence type="ECO:0000256" key="4">
    <source>
        <dbReference type="ARBA" id="ARBA00034495"/>
    </source>
</evidence>
<keyword evidence="6" id="KW-1185">Reference proteome</keyword>
<evidence type="ECO:0000256" key="1">
    <source>
        <dbReference type="ARBA" id="ARBA00003327"/>
    </source>
</evidence>
<evidence type="ECO:0000256" key="2">
    <source>
        <dbReference type="ARBA" id="ARBA00022737"/>
    </source>
</evidence>
<dbReference type="Pfam" id="PF05287">
    <property type="entry name" value="PMG"/>
    <property type="match status" value="1"/>
</dbReference>
<comment type="subunit">
    <text evidence="5">Interacts with hair keratins.</text>
</comment>
<dbReference type="Proteomes" id="UP000694923">
    <property type="component" value="Unplaced"/>
</dbReference>
<comment type="function">
    <text evidence="1 5">In the hair cortex, hair keratin intermediate filaments are embedded in an interfilamentous matrix, consisting of hair keratin-associated proteins (KRTAP), which are essential for the formation of a rigid and resistant hair shaft through their extensive disulfide bond cross-linking with abundant cysteine residues of hair keratins. The matrix proteins include the high-sulfur and high-glycine-tyrosine keratins.</text>
</comment>
<dbReference type="RefSeq" id="XP_008573410.1">
    <property type="nucleotide sequence ID" value="XM_008575188.1"/>
</dbReference>
<evidence type="ECO:0000313" key="7">
    <source>
        <dbReference type="RefSeq" id="XP_008573410.1"/>
    </source>
</evidence>
<dbReference type="InterPro" id="IPR007659">
    <property type="entry name" value="Keratin_matx"/>
</dbReference>
<dbReference type="GeneID" id="103592455"/>
<accession>A0ABM0QYG9</accession>
<gene>
    <name evidence="7" type="primary">LOC103592455</name>
</gene>
<name>A0ABM0QYG9_GALVR</name>